<dbReference type="EMBL" id="JBHRSE010000084">
    <property type="protein sequence ID" value="MFC3024677.1"/>
    <property type="molecule type" value="Genomic_DNA"/>
</dbReference>
<organism evidence="1 2">
    <name type="scientific">Vibrio zhugei</name>
    <dbReference type="NCBI Taxonomy" id="2479546"/>
    <lineage>
        <taxon>Bacteria</taxon>
        <taxon>Pseudomonadati</taxon>
        <taxon>Pseudomonadota</taxon>
        <taxon>Gammaproteobacteria</taxon>
        <taxon>Vibrionales</taxon>
        <taxon>Vibrionaceae</taxon>
        <taxon>Vibrio</taxon>
    </lineage>
</organism>
<reference evidence="2" key="1">
    <citation type="journal article" date="2019" name="Int. J. Syst. Evol. Microbiol.">
        <title>The Global Catalogue of Microorganisms (GCM) 10K type strain sequencing project: providing services to taxonomists for standard genome sequencing and annotation.</title>
        <authorList>
            <consortium name="The Broad Institute Genomics Platform"/>
            <consortium name="The Broad Institute Genome Sequencing Center for Infectious Disease"/>
            <person name="Wu L."/>
            <person name="Ma J."/>
        </authorList>
    </citation>
    <scope>NUCLEOTIDE SEQUENCE [LARGE SCALE GENOMIC DNA]</scope>
    <source>
        <strain evidence="2">KCTC 62784</strain>
    </source>
</reference>
<dbReference type="RefSeq" id="WP_123016163.1">
    <property type="nucleotide sequence ID" value="NZ_AP024911.1"/>
</dbReference>
<evidence type="ECO:0000313" key="1">
    <source>
        <dbReference type="EMBL" id="MFC3024677.1"/>
    </source>
</evidence>
<gene>
    <name evidence="1" type="ORF">ACFODT_12675</name>
</gene>
<sequence length="120" mass="13632">MKASQLLKILHSIPLDQDPEVVTGEVWLPERLTRGNLHEGFLFLDFDNAPEEEQGEEEGRGFVEHEENFIREQLTNILQEESGQPEKTEALLAILLMAHEHSSAEFIEMLGALNHPEESS</sequence>
<keyword evidence="2" id="KW-1185">Reference proteome</keyword>
<evidence type="ECO:0000313" key="2">
    <source>
        <dbReference type="Proteomes" id="UP001595384"/>
    </source>
</evidence>
<comment type="caution">
    <text evidence="1">The sequence shown here is derived from an EMBL/GenBank/DDBJ whole genome shotgun (WGS) entry which is preliminary data.</text>
</comment>
<name>A0ABV7C9D3_9VIBR</name>
<protein>
    <submittedName>
        <fullName evidence="1">Uncharacterized protein</fullName>
    </submittedName>
</protein>
<proteinExistence type="predicted"/>
<dbReference type="Proteomes" id="UP001595384">
    <property type="component" value="Unassembled WGS sequence"/>
</dbReference>
<accession>A0ABV7C9D3</accession>